<evidence type="ECO:0000259" key="3">
    <source>
        <dbReference type="Pfam" id="PF00080"/>
    </source>
</evidence>
<dbReference type="GO" id="GO:0004784">
    <property type="term" value="F:superoxide dismutase activity"/>
    <property type="evidence" value="ECO:0007669"/>
    <property type="project" value="UniProtKB-EC"/>
</dbReference>
<dbReference type="CDD" id="cd00305">
    <property type="entry name" value="Cu-Zn_Superoxide_Dismutase"/>
    <property type="match status" value="1"/>
</dbReference>
<dbReference type="AlphaFoldDB" id="A0AAD5Y3L1"/>
<gene>
    <name evidence="4" type="ORF">HK099_008307</name>
</gene>
<dbReference type="SUPFAM" id="SSF49329">
    <property type="entry name" value="Cu,Zn superoxide dismutase-like"/>
    <property type="match status" value="1"/>
</dbReference>
<comment type="caution">
    <text evidence="4">The sequence shown here is derived from an EMBL/GenBank/DDBJ whole genome shotgun (WGS) entry which is preliminary data.</text>
</comment>
<proteinExistence type="inferred from homology"/>
<dbReference type="InterPro" id="IPR036423">
    <property type="entry name" value="SOD-like_Cu/Zn_dom_sf"/>
</dbReference>
<feature type="domain" description="Superoxide dismutase copper/zinc binding" evidence="3">
    <location>
        <begin position="140"/>
        <end position="274"/>
    </location>
</feature>
<comment type="cofactor">
    <cofactor evidence="1">
        <name>Cu cation</name>
        <dbReference type="ChEBI" id="CHEBI:23378"/>
    </cofactor>
    <text evidence="1">Binds 1 copper ion per subunit.</text>
</comment>
<dbReference type="InterPro" id="IPR018152">
    <property type="entry name" value="SOD_Cu/Zn_BS"/>
</dbReference>
<keyword evidence="1" id="KW-0479">Metal-binding</keyword>
<evidence type="ECO:0000256" key="2">
    <source>
        <dbReference type="SAM" id="SignalP"/>
    </source>
</evidence>
<dbReference type="GO" id="GO:0005507">
    <property type="term" value="F:copper ion binding"/>
    <property type="evidence" value="ECO:0007669"/>
    <property type="project" value="InterPro"/>
</dbReference>
<evidence type="ECO:0000256" key="1">
    <source>
        <dbReference type="RuleBase" id="RU000393"/>
    </source>
</evidence>
<evidence type="ECO:0000313" key="5">
    <source>
        <dbReference type="Proteomes" id="UP001211065"/>
    </source>
</evidence>
<dbReference type="PRINTS" id="PR00068">
    <property type="entry name" value="CUZNDISMTASE"/>
</dbReference>
<dbReference type="InterPro" id="IPR024134">
    <property type="entry name" value="SOD_Cu/Zn_/chaperone"/>
</dbReference>
<keyword evidence="2" id="KW-0732">Signal</keyword>
<accession>A0AAD5Y3L1</accession>
<sequence length="277" mass="30822">MKSSYIKILIVLSTIFNILPSISSIKTNSLQQNCSRKITKELSLIKNLDVRNETIRNNFNVNLKNVKLPSSISNLSLMAEDQEHFVVTLLNEKVCLLSFNYANSSNEFNLFNMDSGEKKIAAVNLLPDVSFFNSSVYSIEGEIKFKQEYGKTVEISVNISGLKPNSIHGWHIHEFFIPVDEALLNCTKGGGHFNPTSKMHGAPFSSNHHIGDLGNIKSDRKGRIRIKRYHDAISLFNDTEASILGHALVIHESKDDFVTQPTGNSGGRLGCGNIVEN</sequence>
<protein>
    <recommendedName>
        <fullName evidence="1">Superoxide dismutase [Cu-Zn]</fullName>
        <ecNumber evidence="1">1.15.1.1</ecNumber>
    </recommendedName>
</protein>
<reference evidence="4" key="1">
    <citation type="submission" date="2020-05" db="EMBL/GenBank/DDBJ databases">
        <title>Phylogenomic resolution of chytrid fungi.</title>
        <authorList>
            <person name="Stajich J.E."/>
            <person name="Amses K."/>
            <person name="Simmons R."/>
            <person name="Seto K."/>
            <person name="Myers J."/>
            <person name="Bonds A."/>
            <person name="Quandt C.A."/>
            <person name="Barry K."/>
            <person name="Liu P."/>
            <person name="Grigoriev I."/>
            <person name="Longcore J.E."/>
            <person name="James T.Y."/>
        </authorList>
    </citation>
    <scope>NUCLEOTIDE SEQUENCE</scope>
    <source>
        <strain evidence="4">JEL0476</strain>
    </source>
</reference>
<dbReference type="InterPro" id="IPR001424">
    <property type="entry name" value="SOD_Cu_Zn_dom"/>
</dbReference>
<name>A0AAD5Y3L1_9FUNG</name>
<feature type="signal peptide" evidence="2">
    <location>
        <begin position="1"/>
        <end position="24"/>
    </location>
</feature>
<dbReference type="Gene3D" id="2.60.40.200">
    <property type="entry name" value="Superoxide dismutase, copper/zinc binding domain"/>
    <property type="match status" value="1"/>
</dbReference>
<dbReference type="Proteomes" id="UP001211065">
    <property type="component" value="Unassembled WGS sequence"/>
</dbReference>
<evidence type="ECO:0000313" key="4">
    <source>
        <dbReference type="EMBL" id="KAJ3227897.1"/>
    </source>
</evidence>
<dbReference type="PANTHER" id="PTHR10003">
    <property type="entry name" value="SUPEROXIDE DISMUTASE CU-ZN -RELATED"/>
    <property type="match status" value="1"/>
</dbReference>
<keyword evidence="1" id="KW-0560">Oxidoreductase</keyword>
<dbReference type="PROSITE" id="PS00332">
    <property type="entry name" value="SOD_CU_ZN_2"/>
    <property type="match status" value="1"/>
</dbReference>
<keyword evidence="1" id="KW-0862">Zinc</keyword>
<comment type="cofactor">
    <cofactor evidence="1">
        <name>Zn(2+)</name>
        <dbReference type="ChEBI" id="CHEBI:29105"/>
    </cofactor>
    <text evidence="1">Binds 1 zinc ion per subunit.</text>
</comment>
<comment type="catalytic activity">
    <reaction evidence="1">
        <text>2 superoxide + 2 H(+) = H2O2 + O2</text>
        <dbReference type="Rhea" id="RHEA:20696"/>
        <dbReference type="ChEBI" id="CHEBI:15378"/>
        <dbReference type="ChEBI" id="CHEBI:15379"/>
        <dbReference type="ChEBI" id="CHEBI:16240"/>
        <dbReference type="ChEBI" id="CHEBI:18421"/>
        <dbReference type="EC" id="1.15.1.1"/>
    </reaction>
</comment>
<feature type="chain" id="PRO_5041905671" description="Superoxide dismutase [Cu-Zn]" evidence="2">
    <location>
        <begin position="25"/>
        <end position="277"/>
    </location>
</feature>
<comment type="function">
    <text evidence="1">Destroys radicals which are normally produced within the cells and which are toxic to biological systems.</text>
</comment>
<keyword evidence="5" id="KW-1185">Reference proteome</keyword>
<organism evidence="4 5">
    <name type="scientific">Clydaea vesicula</name>
    <dbReference type="NCBI Taxonomy" id="447962"/>
    <lineage>
        <taxon>Eukaryota</taxon>
        <taxon>Fungi</taxon>
        <taxon>Fungi incertae sedis</taxon>
        <taxon>Chytridiomycota</taxon>
        <taxon>Chytridiomycota incertae sedis</taxon>
        <taxon>Chytridiomycetes</taxon>
        <taxon>Lobulomycetales</taxon>
        <taxon>Lobulomycetaceae</taxon>
        <taxon>Clydaea</taxon>
    </lineage>
</organism>
<dbReference type="EC" id="1.15.1.1" evidence="1"/>
<comment type="similarity">
    <text evidence="1">Belongs to the Cu-Zn superoxide dismutase family.</text>
</comment>
<keyword evidence="1" id="KW-0186">Copper</keyword>
<dbReference type="Pfam" id="PF00080">
    <property type="entry name" value="Sod_Cu"/>
    <property type="match status" value="1"/>
</dbReference>
<dbReference type="EMBL" id="JADGJW010000009">
    <property type="protein sequence ID" value="KAJ3227897.1"/>
    <property type="molecule type" value="Genomic_DNA"/>
</dbReference>